<dbReference type="InterPro" id="IPR001568">
    <property type="entry name" value="RNase_T2-like"/>
</dbReference>
<dbReference type="PANTHER" id="PTHR11240:SF22">
    <property type="entry name" value="RIBONUCLEASE T2"/>
    <property type="match status" value="1"/>
</dbReference>
<reference evidence="3 4" key="1">
    <citation type="submission" date="2019-11" db="EMBL/GenBank/DDBJ databases">
        <title>Whole genome sequence of Oryza granulata.</title>
        <authorList>
            <person name="Li W."/>
        </authorList>
    </citation>
    <scope>NUCLEOTIDE SEQUENCE [LARGE SCALE GENOMIC DNA]</scope>
    <source>
        <strain evidence="4">cv. Menghai</strain>
        <tissue evidence="3">Leaf</tissue>
    </source>
</reference>
<evidence type="ECO:0000313" key="4">
    <source>
        <dbReference type="Proteomes" id="UP000479710"/>
    </source>
</evidence>
<keyword evidence="4" id="KW-1185">Reference proteome</keyword>
<gene>
    <name evidence="3" type="ORF">E2562_026462</name>
</gene>
<dbReference type="OrthoDB" id="435754at2759"/>
<proteinExistence type="inferred from homology"/>
<organism evidence="3 4">
    <name type="scientific">Oryza meyeriana var. granulata</name>
    <dbReference type="NCBI Taxonomy" id="110450"/>
    <lineage>
        <taxon>Eukaryota</taxon>
        <taxon>Viridiplantae</taxon>
        <taxon>Streptophyta</taxon>
        <taxon>Embryophyta</taxon>
        <taxon>Tracheophyta</taxon>
        <taxon>Spermatophyta</taxon>
        <taxon>Magnoliopsida</taxon>
        <taxon>Liliopsida</taxon>
        <taxon>Poales</taxon>
        <taxon>Poaceae</taxon>
        <taxon>BOP clade</taxon>
        <taxon>Oryzoideae</taxon>
        <taxon>Oryzeae</taxon>
        <taxon>Oryzinae</taxon>
        <taxon>Oryza</taxon>
        <taxon>Oryza meyeriana</taxon>
    </lineage>
</organism>
<dbReference type="InterPro" id="IPR036430">
    <property type="entry name" value="RNase_T2-like_sf"/>
</dbReference>
<dbReference type="Pfam" id="PF00445">
    <property type="entry name" value="Ribonuclease_T2"/>
    <property type="match status" value="1"/>
</dbReference>
<evidence type="ECO:0000256" key="1">
    <source>
        <dbReference type="ARBA" id="ARBA00007469"/>
    </source>
</evidence>
<dbReference type="GO" id="GO:0005576">
    <property type="term" value="C:extracellular region"/>
    <property type="evidence" value="ECO:0007669"/>
    <property type="project" value="TreeGrafter"/>
</dbReference>
<evidence type="ECO:0000313" key="3">
    <source>
        <dbReference type="EMBL" id="KAF0914042.1"/>
    </source>
</evidence>
<evidence type="ECO:0000256" key="2">
    <source>
        <dbReference type="RuleBase" id="RU004328"/>
    </source>
</evidence>
<accession>A0A6G1DPA7</accession>
<dbReference type="Gene3D" id="3.90.730.10">
    <property type="entry name" value="Ribonuclease T2-like"/>
    <property type="match status" value="1"/>
</dbReference>
<name>A0A6G1DPA7_9ORYZ</name>
<dbReference type="AlphaFoldDB" id="A0A6G1DPA7"/>
<dbReference type="Proteomes" id="UP000479710">
    <property type="component" value="Unassembled WGS sequence"/>
</dbReference>
<dbReference type="GO" id="GO:0006401">
    <property type="term" value="P:RNA catabolic process"/>
    <property type="evidence" value="ECO:0007669"/>
    <property type="project" value="TreeGrafter"/>
</dbReference>
<dbReference type="GO" id="GO:0003723">
    <property type="term" value="F:RNA binding"/>
    <property type="evidence" value="ECO:0007669"/>
    <property type="project" value="InterPro"/>
</dbReference>
<dbReference type="SUPFAM" id="SSF55895">
    <property type="entry name" value="Ribonuclease Rh-like"/>
    <property type="match status" value="1"/>
</dbReference>
<dbReference type="GO" id="GO:0033897">
    <property type="term" value="F:ribonuclease T2 activity"/>
    <property type="evidence" value="ECO:0007669"/>
    <property type="project" value="InterPro"/>
</dbReference>
<dbReference type="PANTHER" id="PTHR11240">
    <property type="entry name" value="RIBONUCLEASE T2"/>
    <property type="match status" value="1"/>
</dbReference>
<protein>
    <submittedName>
        <fullName evidence="3">Uncharacterized protein</fullName>
    </submittedName>
</protein>
<dbReference type="EMBL" id="SPHZ02000006">
    <property type="protein sequence ID" value="KAF0914042.1"/>
    <property type="molecule type" value="Genomic_DNA"/>
</dbReference>
<comment type="similarity">
    <text evidence="1 2">Belongs to the RNase T2 family.</text>
</comment>
<sequence>MASVPSSAISTSSPDFDYFMLALQWPATVCRSSSGPCCSSNAGCRSTFTVPCILLADGLWPPTCCNHADFDMAKISSLTTELEKYWPSLYCSSPSLCTWGQGSLWAHEAMLASKISMGTDDVHGESSGAARRSVANRMFVRLAGFTR</sequence>
<comment type="caution">
    <text evidence="3">The sequence shown here is derived from an EMBL/GenBank/DDBJ whole genome shotgun (WGS) entry which is preliminary data.</text>
</comment>